<dbReference type="OrthoDB" id="185589at2"/>
<organism evidence="1 2">
    <name type="scientific">Coraliomargarita sinensis</name>
    <dbReference type="NCBI Taxonomy" id="2174842"/>
    <lineage>
        <taxon>Bacteria</taxon>
        <taxon>Pseudomonadati</taxon>
        <taxon>Verrucomicrobiota</taxon>
        <taxon>Opitutia</taxon>
        <taxon>Puniceicoccales</taxon>
        <taxon>Coraliomargaritaceae</taxon>
        <taxon>Coraliomargarita</taxon>
    </lineage>
</organism>
<gene>
    <name evidence="1" type="ORF">DDZ13_09085</name>
</gene>
<reference evidence="1 2" key="1">
    <citation type="submission" date="2018-05" db="EMBL/GenBank/DDBJ databases">
        <title>Coraliomargarita sinensis sp. nov., isolated from a marine solar saltern.</title>
        <authorList>
            <person name="Zhou L.Y."/>
        </authorList>
    </citation>
    <scope>NUCLEOTIDE SEQUENCE [LARGE SCALE GENOMIC DNA]</scope>
    <source>
        <strain evidence="1 2">WN38</strain>
    </source>
</reference>
<sequence>MSESKIEKYSAKEWDYIRKRFYNSILNETEIAKLGQNVGISWPFKGKDETPAKYIDLEFEELQSVPGLVGKMSRVKVLMDILRETLAFDDPFGDMVDTVENESQEDDTFNRILEKLEVPMDYPAEFLHFSKETEELLQSEDVKTLMECVHFGQNIARNAVMGGDLKSFLNSLAHKDEKAMSTHMPYRRGERGLHLAEAIGLICRSLNTSTQLHLLQVGGVTLTGEEQQKLASSSKLDIEGSMKRALDKLSRVGEWFSAEVPDLEQTFTTEGSPERYFISINDARIERMAVELARLKFAPEEEKKSSGFLGRIFGR</sequence>
<evidence type="ECO:0000313" key="1">
    <source>
        <dbReference type="EMBL" id="PXA04181.1"/>
    </source>
</evidence>
<dbReference type="AlphaFoldDB" id="A0A317ZLD1"/>
<comment type="caution">
    <text evidence="1">The sequence shown here is derived from an EMBL/GenBank/DDBJ whole genome shotgun (WGS) entry which is preliminary data.</text>
</comment>
<keyword evidence="2" id="KW-1185">Reference proteome</keyword>
<proteinExistence type="predicted"/>
<dbReference type="EMBL" id="QHJQ01000005">
    <property type="protein sequence ID" value="PXA04181.1"/>
    <property type="molecule type" value="Genomic_DNA"/>
</dbReference>
<evidence type="ECO:0000313" key="2">
    <source>
        <dbReference type="Proteomes" id="UP000247099"/>
    </source>
</evidence>
<accession>A0A317ZLD1</accession>
<dbReference type="InParanoid" id="A0A317ZLD1"/>
<dbReference type="RefSeq" id="WP_110131131.1">
    <property type="nucleotide sequence ID" value="NZ_QHJQ01000005.1"/>
</dbReference>
<protein>
    <submittedName>
        <fullName evidence="1">Uncharacterized protein</fullName>
    </submittedName>
</protein>
<name>A0A317ZLD1_9BACT</name>
<dbReference type="Proteomes" id="UP000247099">
    <property type="component" value="Unassembled WGS sequence"/>
</dbReference>